<dbReference type="RefSeq" id="WP_106160109.1">
    <property type="nucleotide sequence ID" value="NZ_PVTT01000001.1"/>
</dbReference>
<comment type="subcellular location">
    <subcellularLocation>
        <location evidence="1">Membrane</location>
        <topology evidence="1">Multi-pass membrane protein</topology>
    </subcellularLocation>
</comment>
<keyword evidence="3 7" id="KW-0812">Transmembrane</keyword>
<dbReference type="PANTHER" id="PTHR21716:SF62">
    <property type="entry name" value="TRANSPORT PROTEIN YDBI-RELATED"/>
    <property type="match status" value="1"/>
</dbReference>
<reference evidence="8 9" key="1">
    <citation type="submission" date="2018-03" db="EMBL/GenBank/DDBJ databases">
        <title>Genomic Encyclopedia of Archaeal and Bacterial Type Strains, Phase II (KMG-II): from individual species to whole genera.</title>
        <authorList>
            <person name="Goeker M."/>
        </authorList>
    </citation>
    <scope>NUCLEOTIDE SEQUENCE [LARGE SCALE GENOMIC DNA]</scope>
    <source>
        <strain evidence="8 9">DSM 29318</strain>
    </source>
</reference>
<feature type="transmembrane region" description="Helical" evidence="7">
    <location>
        <begin position="302"/>
        <end position="332"/>
    </location>
</feature>
<evidence type="ECO:0000256" key="4">
    <source>
        <dbReference type="ARBA" id="ARBA00022989"/>
    </source>
</evidence>
<accession>A0A2T0XA28</accession>
<dbReference type="OrthoDB" id="5761230at2"/>
<evidence type="ECO:0000256" key="7">
    <source>
        <dbReference type="SAM" id="Phobius"/>
    </source>
</evidence>
<gene>
    <name evidence="8" type="ORF">BCF33_1395</name>
</gene>
<feature type="transmembrane region" description="Helical" evidence="7">
    <location>
        <begin position="147"/>
        <end position="169"/>
    </location>
</feature>
<dbReference type="PANTHER" id="PTHR21716">
    <property type="entry name" value="TRANSMEMBRANE PROTEIN"/>
    <property type="match status" value="1"/>
</dbReference>
<feature type="region of interest" description="Disordered" evidence="6">
    <location>
        <begin position="347"/>
        <end position="390"/>
    </location>
</feature>
<comment type="similarity">
    <text evidence="2">Belongs to the autoinducer-2 exporter (AI-2E) (TC 2.A.86) family.</text>
</comment>
<feature type="transmembrane region" description="Helical" evidence="7">
    <location>
        <begin position="243"/>
        <end position="261"/>
    </location>
</feature>
<feature type="transmembrane region" description="Helical" evidence="7">
    <location>
        <begin position="64"/>
        <end position="89"/>
    </location>
</feature>
<name>A0A2T0XA28_9RHOB</name>
<dbReference type="Proteomes" id="UP000238801">
    <property type="component" value="Unassembled WGS sequence"/>
</dbReference>
<evidence type="ECO:0000256" key="3">
    <source>
        <dbReference type="ARBA" id="ARBA00022692"/>
    </source>
</evidence>
<comment type="caution">
    <text evidence="8">The sequence shown here is derived from an EMBL/GenBank/DDBJ whole genome shotgun (WGS) entry which is preliminary data.</text>
</comment>
<evidence type="ECO:0000256" key="2">
    <source>
        <dbReference type="ARBA" id="ARBA00009773"/>
    </source>
</evidence>
<feature type="transmembrane region" description="Helical" evidence="7">
    <location>
        <begin position="213"/>
        <end position="237"/>
    </location>
</feature>
<dbReference type="GO" id="GO:0055085">
    <property type="term" value="P:transmembrane transport"/>
    <property type="evidence" value="ECO:0007669"/>
    <property type="project" value="TreeGrafter"/>
</dbReference>
<evidence type="ECO:0000313" key="9">
    <source>
        <dbReference type="Proteomes" id="UP000238801"/>
    </source>
</evidence>
<feature type="transmembrane region" description="Helical" evidence="7">
    <location>
        <begin position="20"/>
        <end position="52"/>
    </location>
</feature>
<proteinExistence type="inferred from homology"/>
<dbReference type="InterPro" id="IPR002549">
    <property type="entry name" value="AI-2E-like"/>
</dbReference>
<organism evidence="8 9">
    <name type="scientific">Hasllibacter halocynthiae</name>
    <dbReference type="NCBI Taxonomy" id="595589"/>
    <lineage>
        <taxon>Bacteria</taxon>
        <taxon>Pseudomonadati</taxon>
        <taxon>Pseudomonadota</taxon>
        <taxon>Alphaproteobacteria</taxon>
        <taxon>Rhodobacterales</taxon>
        <taxon>Roseobacteraceae</taxon>
        <taxon>Hasllibacter</taxon>
    </lineage>
</organism>
<dbReference type="Pfam" id="PF01594">
    <property type="entry name" value="AI-2E_transport"/>
    <property type="match status" value="1"/>
</dbReference>
<protein>
    <submittedName>
        <fullName evidence="8">Putative PurR-regulated permease PerM</fullName>
    </submittedName>
</protein>
<evidence type="ECO:0000256" key="6">
    <source>
        <dbReference type="SAM" id="MobiDB-lite"/>
    </source>
</evidence>
<keyword evidence="5 7" id="KW-0472">Membrane</keyword>
<keyword evidence="9" id="KW-1185">Reference proteome</keyword>
<keyword evidence="4 7" id="KW-1133">Transmembrane helix</keyword>
<dbReference type="EMBL" id="PVTT01000001">
    <property type="protein sequence ID" value="PRY95767.1"/>
    <property type="molecule type" value="Genomic_DNA"/>
</dbReference>
<feature type="transmembrane region" description="Helical" evidence="7">
    <location>
        <begin position="268"/>
        <end position="290"/>
    </location>
</feature>
<dbReference type="GO" id="GO:0016020">
    <property type="term" value="C:membrane"/>
    <property type="evidence" value="ECO:0007669"/>
    <property type="project" value="UniProtKB-SubCell"/>
</dbReference>
<evidence type="ECO:0000313" key="8">
    <source>
        <dbReference type="EMBL" id="PRY95767.1"/>
    </source>
</evidence>
<dbReference type="AlphaFoldDB" id="A0A2T0XA28"/>
<evidence type="ECO:0000256" key="5">
    <source>
        <dbReference type="ARBA" id="ARBA00023136"/>
    </source>
</evidence>
<evidence type="ECO:0000256" key="1">
    <source>
        <dbReference type="ARBA" id="ARBA00004141"/>
    </source>
</evidence>
<sequence length="390" mass="41458">MPGPPTDRGLNTDRLTRDLLFVLLVVVLALAAWQLSFVLLLAFGGTLLAILFRNLANMLSLHTPLKIGVSLFIVILAILGALIAVAMLAGPRLVGQFGQLSASIPETLDGIENWLSHTDLGAWLLDEVEGAEEGPRFNILGTIGGTLSASLGILANVVILLTVAIFLAIDPDLYRAGLLHLVPMSRRPRAQEILDEVGTGLWRWLAGQALDMLAVALLTGVGLWLLGIPLPLLLGIIAGLTNFIPFVGPFLSGIPAVLVAFSQSPMDAVWTAVLFVAVQQFEGNVLLPIIQKRVAALPPVLIVLAVAGFGILFGVAGIFLATPLLLVVMILVRMLYVEDMLGDREIDEKIGKPKDEDEDAQSSSAVRGPPEIGGERPEPRRSTSVGGKLG</sequence>